<proteinExistence type="predicted"/>
<feature type="compositionally biased region" description="Gly residues" evidence="1">
    <location>
        <begin position="1"/>
        <end position="11"/>
    </location>
</feature>
<accession>A0AA88YTG6</accession>
<feature type="region of interest" description="Disordered" evidence="1">
    <location>
        <begin position="1"/>
        <end position="51"/>
    </location>
</feature>
<feature type="compositionally biased region" description="Basic and acidic residues" evidence="1">
    <location>
        <begin position="29"/>
        <end position="41"/>
    </location>
</feature>
<gene>
    <name evidence="2" type="ORF">FSP39_012973</name>
</gene>
<dbReference type="AlphaFoldDB" id="A0AA88YTG6"/>
<reference evidence="2" key="1">
    <citation type="submission" date="2019-08" db="EMBL/GenBank/DDBJ databases">
        <title>The improved chromosome-level genome for the pearl oyster Pinctada fucata martensii using PacBio sequencing and Hi-C.</title>
        <authorList>
            <person name="Zheng Z."/>
        </authorList>
    </citation>
    <scope>NUCLEOTIDE SEQUENCE</scope>
    <source>
        <strain evidence="2">ZZ-2019</strain>
        <tissue evidence="2">Adductor muscle</tissue>
    </source>
</reference>
<evidence type="ECO:0000313" key="2">
    <source>
        <dbReference type="EMBL" id="KAK3104908.1"/>
    </source>
</evidence>
<dbReference type="EMBL" id="VSWD01000004">
    <property type="protein sequence ID" value="KAK3104908.1"/>
    <property type="molecule type" value="Genomic_DNA"/>
</dbReference>
<organism evidence="2 3">
    <name type="scientific">Pinctada imbricata</name>
    <name type="common">Atlantic pearl-oyster</name>
    <name type="synonym">Pinctada martensii</name>
    <dbReference type="NCBI Taxonomy" id="66713"/>
    <lineage>
        <taxon>Eukaryota</taxon>
        <taxon>Metazoa</taxon>
        <taxon>Spiralia</taxon>
        <taxon>Lophotrochozoa</taxon>
        <taxon>Mollusca</taxon>
        <taxon>Bivalvia</taxon>
        <taxon>Autobranchia</taxon>
        <taxon>Pteriomorphia</taxon>
        <taxon>Pterioida</taxon>
        <taxon>Pterioidea</taxon>
        <taxon>Pteriidae</taxon>
        <taxon>Pinctada</taxon>
    </lineage>
</organism>
<protein>
    <submittedName>
        <fullName evidence="2">Uncharacterized protein</fullName>
    </submittedName>
</protein>
<sequence length="75" mass="8336">MSWRGYGGGRGQRGHGRGRGRGRGQQYRDYGDEGQGRDHGGGGRPPLGLRGKDLGLWFAKRSKAKKEIEEIQKVR</sequence>
<feature type="compositionally biased region" description="Basic residues" evidence="1">
    <location>
        <begin position="12"/>
        <end position="22"/>
    </location>
</feature>
<comment type="caution">
    <text evidence="2">The sequence shown here is derived from an EMBL/GenBank/DDBJ whole genome shotgun (WGS) entry which is preliminary data.</text>
</comment>
<evidence type="ECO:0000313" key="3">
    <source>
        <dbReference type="Proteomes" id="UP001186944"/>
    </source>
</evidence>
<keyword evidence="3" id="KW-1185">Reference proteome</keyword>
<name>A0AA88YTG6_PINIB</name>
<dbReference type="Proteomes" id="UP001186944">
    <property type="component" value="Unassembled WGS sequence"/>
</dbReference>
<evidence type="ECO:0000256" key="1">
    <source>
        <dbReference type="SAM" id="MobiDB-lite"/>
    </source>
</evidence>